<dbReference type="InterPro" id="IPR011765">
    <property type="entry name" value="Pept_M16_N"/>
</dbReference>
<dbReference type="SUPFAM" id="SSF63411">
    <property type="entry name" value="LuxS/MPP-like metallohydrolase"/>
    <property type="match status" value="2"/>
</dbReference>
<sequence length="433" mass="48784">MSDSILKVQFSNGLTVHLKEIHTAPLISHWVWYRVGSRDEPPGLTGVSHWVEHMQFKGTPRYPATVLDRAISREGGMWNAFTYLDWTTYFETLPADKISLALELEADRMVNSLFDPEEVESERTVILAEREGHENEPLFRLGEAVQTASFRVHPYRHEIIGEKEDLQRMSRDDLYRHYRTYYNPNNALIAMAGDFEAEAMLQRLQELYAPLSAAPLPDRVAAACVEPPPQSERQLEVTGPGQTTYIQVSYRSPAAAHPDFATFTIIDSLLTGPSSLNMFGGGGISNKTSRLYRALVDCELAVSVGGSLQATLDPFLYDTIITVHPRRTPQEALAAYDAQIRRLQDERVSSDEIARAIKQARALFAYGSENITNQAFWLGYAEMFASYDWFTGYVENLSRVTPDDIMRVAQTALQAQNRVVGFYLPDRSDGEGE</sequence>
<name>A0A7C4PMD6_9CHLR</name>
<dbReference type="InterPro" id="IPR007863">
    <property type="entry name" value="Peptidase_M16_C"/>
</dbReference>
<feature type="domain" description="Peptidase M16 C-terminal" evidence="3">
    <location>
        <begin position="169"/>
        <end position="359"/>
    </location>
</feature>
<accession>A0A7C4PMD6</accession>
<gene>
    <name evidence="4" type="ORF">ENT37_07850</name>
</gene>
<dbReference type="PANTHER" id="PTHR11851">
    <property type="entry name" value="METALLOPROTEASE"/>
    <property type="match status" value="1"/>
</dbReference>
<comment type="caution">
    <text evidence="4">The sequence shown here is derived from an EMBL/GenBank/DDBJ whole genome shotgun (WGS) entry which is preliminary data.</text>
</comment>
<dbReference type="Pfam" id="PF00675">
    <property type="entry name" value="Peptidase_M16"/>
    <property type="match status" value="1"/>
</dbReference>
<dbReference type="InterPro" id="IPR050361">
    <property type="entry name" value="MPP/UQCRC_Complex"/>
</dbReference>
<reference evidence="4" key="1">
    <citation type="journal article" date="2020" name="mSystems">
        <title>Genome- and Community-Level Interaction Insights into Carbon Utilization and Element Cycling Functions of Hydrothermarchaeota in Hydrothermal Sediment.</title>
        <authorList>
            <person name="Zhou Z."/>
            <person name="Liu Y."/>
            <person name="Xu W."/>
            <person name="Pan J."/>
            <person name="Luo Z.H."/>
            <person name="Li M."/>
        </authorList>
    </citation>
    <scope>NUCLEOTIDE SEQUENCE [LARGE SCALE GENOMIC DNA]</scope>
    <source>
        <strain evidence="4">SpSt-573</strain>
    </source>
</reference>
<dbReference type="PANTHER" id="PTHR11851:SF49">
    <property type="entry name" value="MITOCHONDRIAL-PROCESSING PEPTIDASE SUBUNIT ALPHA"/>
    <property type="match status" value="1"/>
</dbReference>
<dbReference type="EMBL" id="DSYK01000392">
    <property type="protein sequence ID" value="HGS21768.1"/>
    <property type="molecule type" value="Genomic_DNA"/>
</dbReference>
<comment type="similarity">
    <text evidence="1">Belongs to the peptidase M16 family.</text>
</comment>
<protein>
    <submittedName>
        <fullName evidence="4">Insulinase family protein</fullName>
    </submittedName>
</protein>
<organism evidence="4">
    <name type="scientific">Anaerolinea thermolimosa</name>
    <dbReference type="NCBI Taxonomy" id="229919"/>
    <lineage>
        <taxon>Bacteria</taxon>
        <taxon>Bacillati</taxon>
        <taxon>Chloroflexota</taxon>
        <taxon>Anaerolineae</taxon>
        <taxon>Anaerolineales</taxon>
        <taxon>Anaerolineaceae</taxon>
        <taxon>Anaerolinea</taxon>
    </lineage>
</organism>
<dbReference type="GO" id="GO:0046872">
    <property type="term" value="F:metal ion binding"/>
    <property type="evidence" value="ECO:0007669"/>
    <property type="project" value="InterPro"/>
</dbReference>
<evidence type="ECO:0000256" key="1">
    <source>
        <dbReference type="ARBA" id="ARBA00007261"/>
    </source>
</evidence>
<evidence type="ECO:0000259" key="2">
    <source>
        <dbReference type="Pfam" id="PF00675"/>
    </source>
</evidence>
<evidence type="ECO:0000313" key="4">
    <source>
        <dbReference type="EMBL" id="HGS21768.1"/>
    </source>
</evidence>
<dbReference type="Pfam" id="PF05193">
    <property type="entry name" value="Peptidase_M16_C"/>
    <property type="match status" value="1"/>
</dbReference>
<dbReference type="InterPro" id="IPR011249">
    <property type="entry name" value="Metalloenz_LuxS/M16"/>
</dbReference>
<dbReference type="AlphaFoldDB" id="A0A7C4PMD6"/>
<proteinExistence type="inferred from homology"/>
<feature type="domain" description="Peptidase M16 N-terminal" evidence="2">
    <location>
        <begin position="17"/>
        <end position="161"/>
    </location>
</feature>
<dbReference type="Gene3D" id="3.30.830.10">
    <property type="entry name" value="Metalloenzyme, LuxS/M16 peptidase-like"/>
    <property type="match status" value="2"/>
</dbReference>
<evidence type="ECO:0000259" key="3">
    <source>
        <dbReference type="Pfam" id="PF05193"/>
    </source>
</evidence>